<keyword evidence="1" id="KW-0812">Transmembrane</keyword>
<keyword evidence="3" id="KW-1185">Reference proteome</keyword>
<sequence>MTQPVVRSARQLPFRPGPFASFARFVLCGGGVGVASGAALAGLAQVIPWIVANAVITVASTVLATGLHGRFTFNSRRGGWSHHLQCGFTAAAAYVVTSGAMLVLHGLRPEP</sequence>
<keyword evidence="1" id="KW-1133">Transmembrane helix</keyword>
<feature type="transmembrane region" description="Helical" evidence="1">
    <location>
        <begin position="21"/>
        <end position="40"/>
    </location>
</feature>
<gene>
    <name evidence="2" type="ORF">J0695_28665</name>
</gene>
<protein>
    <submittedName>
        <fullName evidence="2">Uncharacterized protein</fullName>
    </submittedName>
</protein>
<comment type="caution">
    <text evidence="2">The sequence shown here is derived from an EMBL/GenBank/DDBJ whole genome shotgun (WGS) entry which is preliminary data.</text>
</comment>
<proteinExistence type="predicted"/>
<evidence type="ECO:0000313" key="2">
    <source>
        <dbReference type="EMBL" id="MBO0515731.1"/>
    </source>
</evidence>
<organism evidence="2 3">
    <name type="scientific">Streptomyces beijiangensis</name>
    <dbReference type="NCBI Taxonomy" id="163361"/>
    <lineage>
        <taxon>Bacteria</taxon>
        <taxon>Bacillati</taxon>
        <taxon>Actinomycetota</taxon>
        <taxon>Actinomycetes</taxon>
        <taxon>Kitasatosporales</taxon>
        <taxon>Streptomycetaceae</taxon>
        <taxon>Streptomyces</taxon>
    </lineage>
</organism>
<evidence type="ECO:0000256" key="1">
    <source>
        <dbReference type="SAM" id="Phobius"/>
    </source>
</evidence>
<feature type="transmembrane region" description="Helical" evidence="1">
    <location>
        <begin position="88"/>
        <end position="107"/>
    </location>
</feature>
<feature type="non-terminal residue" evidence="2">
    <location>
        <position position="111"/>
    </location>
</feature>
<dbReference type="EMBL" id="JAFLRJ010000319">
    <property type="protein sequence ID" value="MBO0515731.1"/>
    <property type="molecule type" value="Genomic_DNA"/>
</dbReference>
<reference evidence="2" key="1">
    <citation type="submission" date="2021-03" db="EMBL/GenBank/DDBJ databases">
        <title>Streptomyces poriferae sp. nov., a novel marine sponge-derived Actinobacteria species with anti-MRSA activity.</title>
        <authorList>
            <person name="Sandoval-Powers M."/>
            <person name="Kralova S."/>
            <person name="Nguyen G.-S."/>
            <person name="Fawwal D."/>
            <person name="Degnes K."/>
            <person name="Klinkenberg G."/>
            <person name="Sletta H."/>
            <person name="Wentzel A."/>
            <person name="Liles M.R."/>
        </authorList>
    </citation>
    <scope>NUCLEOTIDE SEQUENCE</scope>
    <source>
        <strain evidence="2">DSM 41794</strain>
    </source>
</reference>
<feature type="transmembrane region" description="Helical" evidence="1">
    <location>
        <begin position="46"/>
        <end position="67"/>
    </location>
</feature>
<evidence type="ECO:0000313" key="3">
    <source>
        <dbReference type="Proteomes" id="UP000664167"/>
    </source>
</evidence>
<dbReference type="Proteomes" id="UP000664167">
    <property type="component" value="Unassembled WGS sequence"/>
</dbReference>
<name>A0A939JH03_9ACTN</name>
<dbReference type="AlphaFoldDB" id="A0A939JH03"/>
<keyword evidence="1" id="KW-0472">Membrane</keyword>
<accession>A0A939JH03</accession>